<protein>
    <recommendedName>
        <fullName evidence="4">5-formyltetrahydrofolate cyclo-ligase</fullName>
        <ecNumber evidence="4">6.3.3.2</ecNumber>
    </recommendedName>
</protein>
<dbReference type="EMBL" id="VHIR01000010">
    <property type="protein sequence ID" value="TQE43266.1"/>
    <property type="molecule type" value="Genomic_DNA"/>
</dbReference>
<evidence type="ECO:0000256" key="3">
    <source>
        <dbReference type="ARBA" id="ARBA00022840"/>
    </source>
</evidence>
<dbReference type="GO" id="GO:0005524">
    <property type="term" value="F:ATP binding"/>
    <property type="evidence" value="ECO:0007669"/>
    <property type="project" value="UniProtKB-KW"/>
</dbReference>
<comment type="catalytic activity">
    <reaction evidence="4">
        <text>(6S)-5-formyl-5,6,7,8-tetrahydrofolate + ATP = (6R)-5,10-methenyltetrahydrofolate + ADP + phosphate</text>
        <dbReference type="Rhea" id="RHEA:10488"/>
        <dbReference type="ChEBI" id="CHEBI:30616"/>
        <dbReference type="ChEBI" id="CHEBI:43474"/>
        <dbReference type="ChEBI" id="CHEBI:57455"/>
        <dbReference type="ChEBI" id="CHEBI:57457"/>
        <dbReference type="ChEBI" id="CHEBI:456216"/>
        <dbReference type="EC" id="6.3.3.2"/>
    </reaction>
</comment>
<proteinExistence type="inferred from homology"/>
<reference evidence="5 6" key="1">
    <citation type="submission" date="2019-06" db="EMBL/GenBank/DDBJ databases">
        <title>Draft genome of C. phoceense Strain 272.</title>
        <authorList>
            <person name="Pacheco L.G.C."/>
            <person name="Barberis C.M."/>
            <person name="Almuzara M.N."/>
            <person name="Traglia G.M."/>
            <person name="Santos C.S."/>
            <person name="Rocha D.J.P.G."/>
            <person name="Aguiar E.R.G.R."/>
            <person name="Vay C.A."/>
        </authorList>
    </citation>
    <scope>NUCLEOTIDE SEQUENCE [LARGE SCALE GENOMIC DNA]</scope>
    <source>
        <strain evidence="5 6">272</strain>
    </source>
</reference>
<dbReference type="GO" id="GO:0030272">
    <property type="term" value="F:5-formyltetrahydrofolate cyclo-ligase activity"/>
    <property type="evidence" value="ECO:0007669"/>
    <property type="project" value="UniProtKB-EC"/>
</dbReference>
<dbReference type="InterPro" id="IPR024185">
    <property type="entry name" value="FTHF_cligase-like_sf"/>
</dbReference>
<keyword evidence="6" id="KW-1185">Reference proteome</keyword>
<sequence>MPAAGTTTVFTPSGASSHVVAITASLPATPSHLVNRLLFYGVIDAKFESKKRLRTELTAARRAFAATPSFTAANDAIAAEAARRAAGLRVAAYAPLGSEPGGAAFTETLYASAAEVWLPISGDDGQLLWARYEGTESLAPGALGIGEPTGPRRDSSLLTELDLIFVPALAVSPAGVRMGKGAGYYDRALAGVDTDTLVLVFDDEVREDVPAEPHDAVMNAVLTQSGVRALPLS</sequence>
<name>A0A540R6D8_9CORY</name>
<dbReference type="NCBIfam" id="TIGR02727">
    <property type="entry name" value="MTHFS_bact"/>
    <property type="match status" value="1"/>
</dbReference>
<dbReference type="GO" id="GO:0035999">
    <property type="term" value="P:tetrahydrofolate interconversion"/>
    <property type="evidence" value="ECO:0007669"/>
    <property type="project" value="TreeGrafter"/>
</dbReference>
<dbReference type="InterPro" id="IPR037171">
    <property type="entry name" value="NagB/RpiA_transferase-like"/>
</dbReference>
<keyword evidence="2 4" id="KW-0547">Nucleotide-binding</keyword>
<dbReference type="SUPFAM" id="SSF100950">
    <property type="entry name" value="NagB/RpiA/CoA transferase-like"/>
    <property type="match status" value="1"/>
</dbReference>
<dbReference type="GO" id="GO:0009396">
    <property type="term" value="P:folic acid-containing compound biosynthetic process"/>
    <property type="evidence" value="ECO:0007669"/>
    <property type="project" value="TreeGrafter"/>
</dbReference>
<dbReference type="Pfam" id="PF01812">
    <property type="entry name" value="5-FTHF_cyc-lig"/>
    <property type="match status" value="1"/>
</dbReference>
<keyword evidence="4" id="KW-0460">Magnesium</keyword>
<dbReference type="InterPro" id="IPR002698">
    <property type="entry name" value="FTHF_cligase"/>
</dbReference>
<evidence type="ECO:0000313" key="6">
    <source>
        <dbReference type="Proteomes" id="UP000318080"/>
    </source>
</evidence>
<dbReference type="PANTHER" id="PTHR23407">
    <property type="entry name" value="ATPASE INHIBITOR/5-FORMYLTETRAHYDROFOLATE CYCLO-LIGASE"/>
    <property type="match status" value="1"/>
</dbReference>
<dbReference type="STRING" id="1686286.GCA_900092335_01104"/>
<keyword evidence="5" id="KW-0436">Ligase</keyword>
<comment type="similarity">
    <text evidence="1 4">Belongs to the 5-formyltetrahydrofolate cyclo-ligase family.</text>
</comment>
<comment type="cofactor">
    <cofactor evidence="4">
        <name>Mg(2+)</name>
        <dbReference type="ChEBI" id="CHEBI:18420"/>
    </cofactor>
</comment>
<evidence type="ECO:0000256" key="4">
    <source>
        <dbReference type="RuleBase" id="RU361279"/>
    </source>
</evidence>
<comment type="caution">
    <text evidence="5">The sequence shown here is derived from an EMBL/GenBank/DDBJ whole genome shotgun (WGS) entry which is preliminary data.</text>
</comment>
<keyword evidence="3 4" id="KW-0067">ATP-binding</keyword>
<dbReference type="AlphaFoldDB" id="A0A540R6D8"/>
<evidence type="ECO:0000313" key="5">
    <source>
        <dbReference type="EMBL" id="TQE43266.1"/>
    </source>
</evidence>
<organism evidence="5 6">
    <name type="scientific">Corynebacterium phoceense</name>
    <dbReference type="NCBI Taxonomy" id="1686286"/>
    <lineage>
        <taxon>Bacteria</taxon>
        <taxon>Bacillati</taxon>
        <taxon>Actinomycetota</taxon>
        <taxon>Actinomycetes</taxon>
        <taxon>Mycobacteriales</taxon>
        <taxon>Corynebacteriaceae</taxon>
        <taxon>Corynebacterium</taxon>
    </lineage>
</organism>
<dbReference type="GO" id="GO:0046872">
    <property type="term" value="F:metal ion binding"/>
    <property type="evidence" value="ECO:0007669"/>
    <property type="project" value="UniProtKB-KW"/>
</dbReference>
<gene>
    <name evidence="5" type="ORF">EJK80_07895</name>
</gene>
<dbReference type="Proteomes" id="UP000318080">
    <property type="component" value="Unassembled WGS sequence"/>
</dbReference>
<accession>A0A540R6D8</accession>
<dbReference type="EC" id="6.3.3.2" evidence="4"/>
<evidence type="ECO:0000256" key="2">
    <source>
        <dbReference type="ARBA" id="ARBA00022741"/>
    </source>
</evidence>
<dbReference type="PANTHER" id="PTHR23407:SF1">
    <property type="entry name" value="5-FORMYLTETRAHYDROFOLATE CYCLO-LIGASE"/>
    <property type="match status" value="1"/>
</dbReference>
<dbReference type="Gene3D" id="3.40.50.10420">
    <property type="entry name" value="NagB/RpiA/CoA transferase-like"/>
    <property type="match status" value="1"/>
</dbReference>
<keyword evidence="4" id="KW-0479">Metal-binding</keyword>
<evidence type="ECO:0000256" key="1">
    <source>
        <dbReference type="ARBA" id="ARBA00010638"/>
    </source>
</evidence>